<dbReference type="EMBL" id="DQZR01000229">
    <property type="protein sequence ID" value="HDM36660.1"/>
    <property type="molecule type" value="Genomic_DNA"/>
</dbReference>
<gene>
    <name evidence="2" type="ORF">ENG09_05375</name>
</gene>
<feature type="transmembrane region" description="Helical" evidence="1">
    <location>
        <begin position="91"/>
        <end position="114"/>
    </location>
</feature>
<evidence type="ECO:0000256" key="1">
    <source>
        <dbReference type="SAM" id="Phobius"/>
    </source>
</evidence>
<accession>A0A7C1B2Q2</accession>
<sequence length="121" mass="13864">MRKDKSFITLDRIVSRKHRGLSIGPLVSILFFLAYTISTALVIIYISTLLGLAFMFLSPLIILAIAPERMVEFLSFELCSPMDGAVSICNLHLLLTVWTVFFAIVTYTEFLIWYTRHLEED</sequence>
<organism evidence="2">
    <name type="scientific">Candidatus Syntropharchaeum butanivorans</name>
    <dbReference type="NCBI Taxonomy" id="1839936"/>
    <lineage>
        <taxon>Archaea</taxon>
        <taxon>Methanobacteriati</taxon>
        <taxon>Methanobacteriota</taxon>
        <taxon>Stenosarchaea group</taxon>
        <taxon>Methanomicrobia</taxon>
        <taxon>Methanosarcinales</taxon>
        <taxon>ANME-2 cluster</taxon>
        <taxon>Candidatus Syntropharchaeum</taxon>
    </lineage>
</organism>
<keyword evidence="1" id="KW-1133">Transmembrane helix</keyword>
<dbReference type="Proteomes" id="UP000885863">
    <property type="component" value="Unassembled WGS sequence"/>
</dbReference>
<name>A0A7C1B2Q2_9EURY</name>
<reference evidence="2" key="1">
    <citation type="journal article" date="2020" name="mSystems">
        <title>Genome- and Community-Level Interaction Insights into Carbon Utilization and Element Cycling Functions of Hydrothermarchaeota in Hydrothermal Sediment.</title>
        <authorList>
            <person name="Zhou Z."/>
            <person name="Liu Y."/>
            <person name="Xu W."/>
            <person name="Pan J."/>
            <person name="Luo Z.H."/>
            <person name="Li M."/>
        </authorList>
    </citation>
    <scope>NUCLEOTIDE SEQUENCE [LARGE SCALE GENOMIC DNA]</scope>
    <source>
        <strain evidence="2">HyVt-185</strain>
    </source>
</reference>
<keyword evidence="1" id="KW-0472">Membrane</keyword>
<comment type="caution">
    <text evidence="2">The sequence shown here is derived from an EMBL/GenBank/DDBJ whole genome shotgun (WGS) entry which is preliminary data.</text>
</comment>
<evidence type="ECO:0000313" key="2">
    <source>
        <dbReference type="EMBL" id="HDM36660.1"/>
    </source>
</evidence>
<feature type="transmembrane region" description="Helical" evidence="1">
    <location>
        <begin position="43"/>
        <end position="66"/>
    </location>
</feature>
<proteinExistence type="predicted"/>
<feature type="transmembrane region" description="Helical" evidence="1">
    <location>
        <begin position="20"/>
        <end position="37"/>
    </location>
</feature>
<dbReference type="AlphaFoldDB" id="A0A7C1B2Q2"/>
<keyword evidence="1" id="KW-0812">Transmembrane</keyword>
<protein>
    <submittedName>
        <fullName evidence="2">Uncharacterized protein</fullName>
    </submittedName>
</protein>